<feature type="compositionally biased region" description="Basic and acidic residues" evidence="1">
    <location>
        <begin position="42"/>
        <end position="55"/>
    </location>
</feature>
<evidence type="ECO:0000256" key="1">
    <source>
        <dbReference type="SAM" id="MobiDB-lite"/>
    </source>
</evidence>
<reference evidence="4" key="2">
    <citation type="journal article" date="2022" name="Microbiol. Resour. Announc.">
        <title>Metagenome Sequencing to Explore Phylogenomics of Terrestrial Cyanobacteria.</title>
        <authorList>
            <person name="Ward R.D."/>
            <person name="Stajich J.E."/>
            <person name="Johansen J.R."/>
            <person name="Huntemann M."/>
            <person name="Clum A."/>
            <person name="Foster B."/>
            <person name="Foster B."/>
            <person name="Roux S."/>
            <person name="Palaniappan K."/>
            <person name="Varghese N."/>
            <person name="Mukherjee S."/>
            <person name="Reddy T.B.K."/>
            <person name="Daum C."/>
            <person name="Copeland A."/>
            <person name="Chen I.A."/>
            <person name="Ivanova N.N."/>
            <person name="Kyrpides N.C."/>
            <person name="Shapiro N."/>
            <person name="Eloe-Fadrosh E.A."/>
            <person name="Pietrasiak N."/>
        </authorList>
    </citation>
    <scope>NUCLEOTIDE SEQUENCE</scope>
    <source>
        <strain evidence="4">GSE-NOS-MK-12-04C</strain>
    </source>
</reference>
<dbReference type="Pfam" id="PF02469">
    <property type="entry name" value="Fasciclin"/>
    <property type="match status" value="1"/>
</dbReference>
<dbReference type="PANTHER" id="PTHR10900:SF77">
    <property type="entry name" value="FI19380P1"/>
    <property type="match status" value="1"/>
</dbReference>
<dbReference type="FunFam" id="2.30.180.10:FF:000019">
    <property type="entry name" value="Cell surface lipoprotein"/>
    <property type="match status" value="1"/>
</dbReference>
<feature type="region of interest" description="Disordered" evidence="1">
    <location>
        <begin position="42"/>
        <end position="72"/>
    </location>
</feature>
<feature type="signal peptide" evidence="2">
    <location>
        <begin position="1"/>
        <end position="31"/>
    </location>
</feature>
<protein>
    <submittedName>
        <fullName evidence="4">Fasciclin domain-containing protein</fullName>
    </submittedName>
</protein>
<reference evidence="4" key="1">
    <citation type="submission" date="2021-05" db="EMBL/GenBank/DDBJ databases">
        <authorList>
            <person name="Pietrasiak N."/>
            <person name="Ward R."/>
            <person name="Stajich J.E."/>
            <person name="Kurbessoian T."/>
        </authorList>
    </citation>
    <scope>NUCLEOTIDE SEQUENCE</scope>
    <source>
        <strain evidence="4">GSE-NOS-MK-12-04C</strain>
    </source>
</reference>
<dbReference type="InterPro" id="IPR050904">
    <property type="entry name" value="Adhesion/Biosynth-related"/>
</dbReference>
<gene>
    <name evidence="4" type="ORF">KME60_24925</name>
</gene>
<organism evidence="4 5">
    <name type="scientific">Cyanomargarita calcarea GSE-NOS-MK-12-04C</name>
    <dbReference type="NCBI Taxonomy" id="2839659"/>
    <lineage>
        <taxon>Bacteria</taxon>
        <taxon>Bacillati</taxon>
        <taxon>Cyanobacteriota</taxon>
        <taxon>Cyanophyceae</taxon>
        <taxon>Nostocales</taxon>
        <taxon>Cyanomargaritaceae</taxon>
        <taxon>Cyanomargarita</taxon>
    </lineage>
</organism>
<comment type="caution">
    <text evidence="4">The sequence shown here is derived from an EMBL/GenBank/DDBJ whole genome shotgun (WGS) entry which is preliminary data.</text>
</comment>
<dbReference type="PROSITE" id="PS50213">
    <property type="entry name" value="FAS1"/>
    <property type="match status" value="1"/>
</dbReference>
<feature type="region of interest" description="Disordered" evidence="1">
    <location>
        <begin position="85"/>
        <end position="108"/>
    </location>
</feature>
<dbReference type="SUPFAM" id="SSF82153">
    <property type="entry name" value="FAS1 domain"/>
    <property type="match status" value="1"/>
</dbReference>
<dbReference type="InterPro" id="IPR036378">
    <property type="entry name" value="FAS1_dom_sf"/>
</dbReference>
<dbReference type="PANTHER" id="PTHR10900">
    <property type="entry name" value="PERIOSTIN-RELATED"/>
    <property type="match status" value="1"/>
</dbReference>
<name>A0A951UVC7_9CYAN</name>
<evidence type="ECO:0000313" key="5">
    <source>
        <dbReference type="Proteomes" id="UP000729701"/>
    </source>
</evidence>
<accession>A0A951UVC7</accession>
<proteinExistence type="predicted"/>
<dbReference type="Gene3D" id="2.30.180.10">
    <property type="entry name" value="FAS1 domain"/>
    <property type="match status" value="1"/>
</dbReference>
<evidence type="ECO:0000259" key="3">
    <source>
        <dbReference type="PROSITE" id="PS50213"/>
    </source>
</evidence>
<feature type="compositionally biased region" description="Low complexity" evidence="1">
    <location>
        <begin position="95"/>
        <end position="108"/>
    </location>
</feature>
<keyword evidence="2" id="KW-0732">Signal</keyword>
<evidence type="ECO:0000313" key="4">
    <source>
        <dbReference type="EMBL" id="MBW4670571.1"/>
    </source>
</evidence>
<dbReference type="EMBL" id="JAHHGZ010000032">
    <property type="protein sequence ID" value="MBW4670571.1"/>
    <property type="molecule type" value="Genomic_DNA"/>
</dbReference>
<evidence type="ECO:0000256" key="2">
    <source>
        <dbReference type="SAM" id="SignalP"/>
    </source>
</evidence>
<dbReference type="InterPro" id="IPR000782">
    <property type="entry name" value="FAS1_domain"/>
</dbReference>
<feature type="compositionally biased region" description="Low complexity" evidence="1">
    <location>
        <begin position="57"/>
        <end position="70"/>
    </location>
</feature>
<dbReference type="SMART" id="SM00554">
    <property type="entry name" value="FAS1"/>
    <property type="match status" value="1"/>
</dbReference>
<sequence>MKALYSNFFTKLTCIFGVSGISLLLCLPSKANEVINTHLNPKESTVEVQNKDKKPSSQKPQQKLKPRLNPSPRILQECPYNRAACPASGSPAPEPEQVPTTETPNTETRNLVTLFEENGSFTMLIKALKAAGLTETLQGPGSFTIFAPTDKAFAQLPKDAVRDLFKPENKEVLVKILTYHVVSGQALSRDLKTGEVKSSEGGSISVKIKGQDLMVNDAKVINRDIKASNGIIHVIDKVILPPDL</sequence>
<feature type="chain" id="PRO_5037233172" evidence="2">
    <location>
        <begin position="32"/>
        <end position="244"/>
    </location>
</feature>
<dbReference type="AlphaFoldDB" id="A0A951UVC7"/>
<dbReference type="Proteomes" id="UP000729701">
    <property type="component" value="Unassembled WGS sequence"/>
</dbReference>
<feature type="domain" description="FAS1" evidence="3">
    <location>
        <begin position="108"/>
        <end position="239"/>
    </location>
</feature>